<proteinExistence type="predicted"/>
<reference evidence="1 2" key="1">
    <citation type="submission" date="2020-06" db="EMBL/GenBank/DDBJ databases">
        <title>Global-level population genomics: horizontal gene transfer, symbiosis and evolution in Rhizobia.</title>
        <authorList>
            <person name="Gai Y."/>
        </authorList>
    </citation>
    <scope>NUCLEOTIDE SEQUENCE [LARGE SCALE GENOMIC DNA]</scope>
    <source>
        <strain evidence="1 2">PLR6_1b</strain>
    </source>
</reference>
<accession>A0ABS7LDC6</accession>
<dbReference type="RefSeq" id="WP_222012186.1">
    <property type="nucleotide sequence ID" value="NZ_JABTXI010000002.1"/>
</dbReference>
<keyword evidence="2" id="KW-1185">Reference proteome</keyword>
<gene>
    <name evidence="1" type="ORF">HJA87_06185</name>
</gene>
<comment type="caution">
    <text evidence="1">The sequence shown here is derived from an EMBL/GenBank/DDBJ whole genome shotgun (WGS) entry which is preliminary data.</text>
</comment>
<evidence type="ECO:0000313" key="1">
    <source>
        <dbReference type="EMBL" id="MBY3589472.1"/>
    </source>
</evidence>
<organism evidence="1 2">
    <name type="scientific">Rhizobium bangladeshense</name>
    <dbReference type="NCBI Taxonomy" id="1138189"/>
    <lineage>
        <taxon>Bacteria</taxon>
        <taxon>Pseudomonadati</taxon>
        <taxon>Pseudomonadota</taxon>
        <taxon>Alphaproteobacteria</taxon>
        <taxon>Hyphomicrobiales</taxon>
        <taxon>Rhizobiaceae</taxon>
        <taxon>Rhizobium/Agrobacterium group</taxon>
        <taxon>Rhizobium</taxon>
    </lineage>
</organism>
<dbReference type="EMBL" id="JABTXI010000002">
    <property type="protein sequence ID" value="MBY3589472.1"/>
    <property type="molecule type" value="Genomic_DNA"/>
</dbReference>
<sequence length="77" mass="8572">METKTTTVKGLAFDVIVVETVHQDARGILFYVATIFVREHKTGARRLVRRTRVPGTGQEVARAVQQHGVRALDKLTA</sequence>
<protein>
    <submittedName>
        <fullName evidence="1">Uncharacterized protein</fullName>
    </submittedName>
</protein>
<evidence type="ECO:0000313" key="2">
    <source>
        <dbReference type="Proteomes" id="UP000720124"/>
    </source>
</evidence>
<name>A0ABS7LDC6_9HYPH</name>
<dbReference type="Proteomes" id="UP000720124">
    <property type="component" value="Unassembled WGS sequence"/>
</dbReference>